<name>A0A4Q2RH22_9HYPH</name>
<evidence type="ECO:0000256" key="4">
    <source>
        <dbReference type="ARBA" id="ARBA00022989"/>
    </source>
</evidence>
<dbReference type="EMBL" id="QYBC01000002">
    <property type="protein sequence ID" value="RYB07283.1"/>
    <property type="molecule type" value="Genomic_DNA"/>
</dbReference>
<gene>
    <name evidence="7" type="ORF">D3272_02640</name>
</gene>
<dbReference type="PROSITE" id="PS50895">
    <property type="entry name" value="SURF1"/>
    <property type="match status" value="1"/>
</dbReference>
<evidence type="ECO:0000256" key="2">
    <source>
        <dbReference type="ARBA" id="ARBA00007165"/>
    </source>
</evidence>
<accession>A0A4Q2RH22</accession>
<evidence type="ECO:0000256" key="5">
    <source>
        <dbReference type="ARBA" id="ARBA00023136"/>
    </source>
</evidence>
<dbReference type="Proteomes" id="UP000289411">
    <property type="component" value="Unassembled WGS sequence"/>
</dbReference>
<dbReference type="GO" id="GO:0005886">
    <property type="term" value="C:plasma membrane"/>
    <property type="evidence" value="ECO:0007669"/>
    <property type="project" value="UniProtKB-SubCell"/>
</dbReference>
<keyword evidence="6" id="KW-1003">Cell membrane</keyword>
<evidence type="ECO:0000313" key="7">
    <source>
        <dbReference type="EMBL" id="RYB07283.1"/>
    </source>
</evidence>
<dbReference type="AlphaFoldDB" id="A0A4Q2RH22"/>
<protein>
    <recommendedName>
        <fullName evidence="6">SURF1-like protein</fullName>
    </recommendedName>
</protein>
<comment type="subcellular location">
    <subcellularLocation>
        <location evidence="6">Cell membrane</location>
        <topology evidence="6">Multi-pass membrane protein</topology>
    </subcellularLocation>
    <subcellularLocation>
        <location evidence="1">Membrane</location>
    </subcellularLocation>
</comment>
<keyword evidence="5 6" id="KW-0472">Membrane</keyword>
<keyword evidence="3 6" id="KW-0812">Transmembrane</keyword>
<comment type="similarity">
    <text evidence="2 6">Belongs to the SURF1 family.</text>
</comment>
<dbReference type="InterPro" id="IPR045214">
    <property type="entry name" value="Surf1/Surf4"/>
</dbReference>
<feature type="transmembrane region" description="Helical" evidence="6">
    <location>
        <begin position="222"/>
        <end position="244"/>
    </location>
</feature>
<keyword evidence="8" id="KW-1185">Reference proteome</keyword>
<reference evidence="7 8" key="1">
    <citation type="submission" date="2018-09" db="EMBL/GenBank/DDBJ databases">
        <authorList>
            <person name="Grouzdev D.S."/>
            <person name="Krutkina M.S."/>
        </authorList>
    </citation>
    <scope>NUCLEOTIDE SEQUENCE [LARGE SCALE GENOMIC DNA]</scope>
    <source>
        <strain evidence="7 8">RmlP001</strain>
    </source>
</reference>
<keyword evidence="4 6" id="KW-1133">Transmembrane helix</keyword>
<dbReference type="OrthoDB" id="6079986at2"/>
<evidence type="ECO:0000256" key="3">
    <source>
        <dbReference type="ARBA" id="ARBA00022692"/>
    </source>
</evidence>
<dbReference type="PANTHER" id="PTHR23427">
    <property type="entry name" value="SURFEIT LOCUS PROTEIN"/>
    <property type="match status" value="1"/>
</dbReference>
<evidence type="ECO:0000313" key="8">
    <source>
        <dbReference type="Proteomes" id="UP000289411"/>
    </source>
</evidence>
<proteinExistence type="inferred from homology"/>
<dbReference type="Pfam" id="PF02104">
    <property type="entry name" value="SURF1"/>
    <property type="match status" value="1"/>
</dbReference>
<sequence>MPAREARSRWLSLVLPGLLAAAVATALVGLGLWQLQRLAWKEALIRTVAERTVAPPVPLPARRDWPGLDPATYEYRRVAATGRFDHAAEVHVYRPLVEARGPFHGVGDLVLTPFHLAGGGTVVVNRGFVPEARLDPATRAAGQVAGDVTITGLMRSPQTRNGFTPADDPVRNQWFTVDPEAVAARFGIADAAPFVIDEDAGQAPGGLPQGGETVLEFPNSHLSYALTWFGLAAALFGVFAVFAWRRLRDG</sequence>
<dbReference type="CDD" id="cd06662">
    <property type="entry name" value="SURF1"/>
    <property type="match status" value="1"/>
</dbReference>
<comment type="caution">
    <text evidence="6">Lacks conserved residue(s) required for the propagation of feature annotation.</text>
</comment>
<evidence type="ECO:0000256" key="1">
    <source>
        <dbReference type="ARBA" id="ARBA00004370"/>
    </source>
</evidence>
<comment type="caution">
    <text evidence="7">The sequence shown here is derived from an EMBL/GenBank/DDBJ whole genome shotgun (WGS) entry which is preliminary data.</text>
</comment>
<evidence type="ECO:0000256" key="6">
    <source>
        <dbReference type="RuleBase" id="RU363076"/>
    </source>
</evidence>
<dbReference type="PANTHER" id="PTHR23427:SF2">
    <property type="entry name" value="SURFEIT LOCUS PROTEIN 1"/>
    <property type="match status" value="1"/>
</dbReference>
<reference evidence="7 8" key="2">
    <citation type="submission" date="2019-02" db="EMBL/GenBank/DDBJ databases">
        <title>'Lichenibacterium ramalinii' gen. nov. sp. nov., 'Lichenibacterium minor' gen. nov. sp. nov.</title>
        <authorList>
            <person name="Pankratov T."/>
        </authorList>
    </citation>
    <scope>NUCLEOTIDE SEQUENCE [LARGE SCALE GENOMIC DNA]</scope>
    <source>
        <strain evidence="7 8">RmlP001</strain>
    </source>
</reference>
<organism evidence="7 8">
    <name type="scientific">Lichenibacterium ramalinae</name>
    <dbReference type="NCBI Taxonomy" id="2316527"/>
    <lineage>
        <taxon>Bacteria</taxon>
        <taxon>Pseudomonadati</taxon>
        <taxon>Pseudomonadota</taxon>
        <taxon>Alphaproteobacteria</taxon>
        <taxon>Hyphomicrobiales</taxon>
        <taxon>Lichenihabitantaceae</taxon>
        <taxon>Lichenibacterium</taxon>
    </lineage>
</organism>
<dbReference type="InterPro" id="IPR002994">
    <property type="entry name" value="Surf1/Shy1"/>
</dbReference>